<proteinExistence type="predicted"/>
<evidence type="ECO:0000313" key="9">
    <source>
        <dbReference type="EMBL" id="CAB5012083.1"/>
    </source>
</evidence>
<evidence type="ECO:0000259" key="3">
    <source>
        <dbReference type="PROSITE" id="PS50893"/>
    </source>
</evidence>
<dbReference type="PANTHER" id="PTHR43204:SF1">
    <property type="entry name" value="ABC TRANSPORTER I FAMILY MEMBER 6, CHLOROPLASTIC"/>
    <property type="match status" value="1"/>
</dbReference>
<evidence type="ECO:0000313" key="4">
    <source>
        <dbReference type="EMBL" id="CAB4362696.1"/>
    </source>
</evidence>
<dbReference type="SMART" id="SM00382">
    <property type="entry name" value="AAA"/>
    <property type="match status" value="1"/>
</dbReference>
<dbReference type="InterPro" id="IPR003593">
    <property type="entry name" value="AAA+_ATPase"/>
</dbReference>
<sequence>MTSPELFRIADLHARPISDEGDANDILRGLSLTVAEGEVHAIMGPNGSGKSTLASTLLASPEYEVTSGQVFFQGDDITDWPTNVRAKAGMFLAFQYPQEIPGVSVIQFLRQALSARKGLDLSVLELRLATMDWMKRLGMDSSFVDRYLNEGFSGGEKKRNEIMQMAILEPELAILDETDSGLDIDALRIVAKGIREIRVDRPKMGVVLITHYQRLLDEVRPDHVHIMVEGRIVASGGMELAAQLEKDGYEAFR</sequence>
<evidence type="ECO:0000256" key="1">
    <source>
        <dbReference type="ARBA" id="ARBA00022741"/>
    </source>
</evidence>
<dbReference type="AlphaFoldDB" id="A0A6J6Y815"/>
<dbReference type="GO" id="GO:0016887">
    <property type="term" value="F:ATP hydrolysis activity"/>
    <property type="evidence" value="ECO:0007669"/>
    <property type="project" value="InterPro"/>
</dbReference>
<dbReference type="PROSITE" id="PS50893">
    <property type="entry name" value="ABC_TRANSPORTER_2"/>
    <property type="match status" value="1"/>
</dbReference>
<evidence type="ECO:0000313" key="5">
    <source>
        <dbReference type="EMBL" id="CAB4708034.1"/>
    </source>
</evidence>
<dbReference type="InterPro" id="IPR027417">
    <property type="entry name" value="P-loop_NTPase"/>
</dbReference>
<name>A0A6J6Y815_9ZZZZ</name>
<evidence type="ECO:0000313" key="8">
    <source>
        <dbReference type="EMBL" id="CAB4911744.1"/>
    </source>
</evidence>
<dbReference type="InterPro" id="IPR003439">
    <property type="entry name" value="ABC_transporter-like_ATP-bd"/>
</dbReference>
<dbReference type="EMBL" id="CAEZYF010000002">
    <property type="protein sequence ID" value="CAB4708034.1"/>
    <property type="molecule type" value="Genomic_DNA"/>
</dbReference>
<keyword evidence="1" id="KW-0547">Nucleotide-binding</keyword>
<organism evidence="6">
    <name type="scientific">freshwater metagenome</name>
    <dbReference type="NCBI Taxonomy" id="449393"/>
    <lineage>
        <taxon>unclassified sequences</taxon>
        <taxon>metagenomes</taxon>
        <taxon>ecological metagenomes</taxon>
    </lineage>
</organism>
<dbReference type="EMBL" id="CAFAAV010000018">
    <property type="protein sequence ID" value="CAB4805572.1"/>
    <property type="molecule type" value="Genomic_DNA"/>
</dbReference>
<dbReference type="PANTHER" id="PTHR43204">
    <property type="entry name" value="ABC TRANSPORTER I FAMILY MEMBER 6, CHLOROPLASTIC"/>
    <property type="match status" value="1"/>
</dbReference>
<dbReference type="EMBL" id="CAESGF010000002">
    <property type="protein sequence ID" value="CAB4362696.1"/>
    <property type="molecule type" value="Genomic_DNA"/>
</dbReference>
<evidence type="ECO:0000256" key="2">
    <source>
        <dbReference type="ARBA" id="ARBA00022840"/>
    </source>
</evidence>
<feature type="domain" description="ABC transporter" evidence="3">
    <location>
        <begin position="7"/>
        <end position="253"/>
    </location>
</feature>
<dbReference type="EMBL" id="CAFBMT010000001">
    <property type="protein sequence ID" value="CAB4911744.1"/>
    <property type="molecule type" value="Genomic_DNA"/>
</dbReference>
<accession>A0A6J6Y815</accession>
<gene>
    <name evidence="5" type="ORF">UFOPK2656_00479</name>
    <name evidence="6" type="ORF">UFOPK3099_00395</name>
    <name evidence="7" type="ORF">UFOPK3267_02651</name>
    <name evidence="8" type="ORF">UFOPK3651_00247</name>
    <name evidence="9" type="ORF">UFOPK3931_02874</name>
    <name evidence="4" type="ORF">UFOPK4189_00476</name>
</gene>
<reference evidence="6" key="1">
    <citation type="submission" date="2020-05" db="EMBL/GenBank/DDBJ databases">
        <authorList>
            <person name="Chiriac C."/>
            <person name="Salcher M."/>
            <person name="Ghai R."/>
            <person name="Kavagutti S V."/>
        </authorList>
    </citation>
    <scope>NUCLEOTIDE SEQUENCE</scope>
</reference>
<evidence type="ECO:0000313" key="7">
    <source>
        <dbReference type="EMBL" id="CAB4853127.1"/>
    </source>
</evidence>
<dbReference type="EMBL" id="CAFBOL010000113">
    <property type="protein sequence ID" value="CAB5012083.1"/>
    <property type="molecule type" value="Genomic_DNA"/>
</dbReference>
<dbReference type="NCBIfam" id="TIGR01978">
    <property type="entry name" value="sufC"/>
    <property type="match status" value="1"/>
</dbReference>
<dbReference type="InterPro" id="IPR010230">
    <property type="entry name" value="FeS-cluster_ATPase_SufC"/>
</dbReference>
<dbReference type="CDD" id="cd03217">
    <property type="entry name" value="ABC_FeS_Assembly"/>
    <property type="match status" value="1"/>
</dbReference>
<dbReference type="Pfam" id="PF00005">
    <property type="entry name" value="ABC_tran"/>
    <property type="match status" value="1"/>
</dbReference>
<evidence type="ECO:0000313" key="6">
    <source>
        <dbReference type="EMBL" id="CAB4805572.1"/>
    </source>
</evidence>
<dbReference type="SUPFAM" id="SSF52540">
    <property type="entry name" value="P-loop containing nucleoside triphosphate hydrolases"/>
    <property type="match status" value="1"/>
</dbReference>
<dbReference type="GO" id="GO:0005524">
    <property type="term" value="F:ATP binding"/>
    <property type="evidence" value="ECO:0007669"/>
    <property type="project" value="UniProtKB-KW"/>
</dbReference>
<keyword evidence="2" id="KW-0067">ATP-binding</keyword>
<protein>
    <submittedName>
        <fullName evidence="6">Unannotated protein</fullName>
    </submittedName>
</protein>
<dbReference type="EMBL" id="CAFBIY010000203">
    <property type="protein sequence ID" value="CAB4853127.1"/>
    <property type="molecule type" value="Genomic_DNA"/>
</dbReference>
<dbReference type="Gene3D" id="3.40.50.300">
    <property type="entry name" value="P-loop containing nucleotide triphosphate hydrolases"/>
    <property type="match status" value="1"/>
</dbReference>